<organism evidence="1 2">
    <name type="scientific">Schleiferia thermophila</name>
    <dbReference type="NCBI Taxonomy" id="884107"/>
    <lineage>
        <taxon>Bacteria</taxon>
        <taxon>Pseudomonadati</taxon>
        <taxon>Bacteroidota</taxon>
        <taxon>Flavobacteriia</taxon>
        <taxon>Flavobacteriales</taxon>
        <taxon>Schleiferiaceae</taxon>
        <taxon>Schleiferia</taxon>
    </lineage>
</organism>
<gene>
    <name evidence="1" type="ORF">DES35_103245</name>
</gene>
<dbReference type="AlphaFoldDB" id="A0A369A224"/>
<dbReference type="EMBL" id="QPJS01000003">
    <property type="protein sequence ID" value="RCX03360.1"/>
    <property type="molecule type" value="Genomic_DNA"/>
</dbReference>
<keyword evidence="2" id="KW-1185">Reference proteome</keyword>
<dbReference type="Proteomes" id="UP000253517">
    <property type="component" value="Unassembled WGS sequence"/>
</dbReference>
<sequence length="132" mass="15514">MEDINLEVARLQKEIESYLNLGNTSIIFDYKERNGHMKLYVITINPRHNQSFLFHATEGIDKKDCLLKMLDYIKTYRTRENSYTIQWAIAGENELHTSYFRAKDIMEAIEKLYFGRDPNSIVIYSAVLNPIS</sequence>
<proteinExistence type="predicted"/>
<dbReference type="RefSeq" id="WP_037358665.1">
    <property type="nucleotide sequence ID" value="NZ_BHZF01000003.1"/>
</dbReference>
<reference evidence="1 2" key="1">
    <citation type="submission" date="2018-07" db="EMBL/GenBank/DDBJ databases">
        <title>Genomic Encyclopedia of Type Strains, Phase IV (KMG-IV): sequencing the most valuable type-strain genomes for metagenomic binning, comparative biology and taxonomic classification.</title>
        <authorList>
            <person name="Goeker M."/>
        </authorList>
    </citation>
    <scope>NUCLEOTIDE SEQUENCE [LARGE SCALE GENOMIC DNA]</scope>
    <source>
        <strain evidence="1 2">DSM 21410</strain>
    </source>
</reference>
<evidence type="ECO:0000313" key="1">
    <source>
        <dbReference type="EMBL" id="RCX03360.1"/>
    </source>
</evidence>
<accession>A0A369A224</accession>
<name>A0A369A224_9FLAO</name>
<comment type="caution">
    <text evidence="1">The sequence shown here is derived from an EMBL/GenBank/DDBJ whole genome shotgun (WGS) entry which is preliminary data.</text>
</comment>
<protein>
    <submittedName>
        <fullName evidence="1">Uncharacterized protein</fullName>
    </submittedName>
</protein>
<evidence type="ECO:0000313" key="2">
    <source>
        <dbReference type="Proteomes" id="UP000253517"/>
    </source>
</evidence>